<comment type="caution">
    <text evidence="2">The sequence shown here is derived from an EMBL/GenBank/DDBJ whole genome shotgun (WGS) entry which is preliminary data.</text>
</comment>
<evidence type="ECO:0000313" key="3">
    <source>
        <dbReference type="Proteomes" id="UP000194236"/>
    </source>
</evidence>
<feature type="compositionally biased region" description="Basic and acidic residues" evidence="1">
    <location>
        <begin position="1"/>
        <end position="10"/>
    </location>
</feature>
<evidence type="ECO:0000313" key="2">
    <source>
        <dbReference type="EMBL" id="OTF83626.1"/>
    </source>
</evidence>
<feature type="region of interest" description="Disordered" evidence="1">
    <location>
        <begin position="56"/>
        <end position="76"/>
    </location>
</feature>
<organism evidence="2 3">
    <name type="scientific">Euroglyphus maynei</name>
    <name type="common">Mayne's house dust mite</name>
    <dbReference type="NCBI Taxonomy" id="6958"/>
    <lineage>
        <taxon>Eukaryota</taxon>
        <taxon>Metazoa</taxon>
        <taxon>Ecdysozoa</taxon>
        <taxon>Arthropoda</taxon>
        <taxon>Chelicerata</taxon>
        <taxon>Arachnida</taxon>
        <taxon>Acari</taxon>
        <taxon>Acariformes</taxon>
        <taxon>Sarcoptiformes</taxon>
        <taxon>Astigmata</taxon>
        <taxon>Psoroptidia</taxon>
        <taxon>Analgoidea</taxon>
        <taxon>Pyroglyphidae</taxon>
        <taxon>Pyroglyphinae</taxon>
        <taxon>Euroglyphus</taxon>
    </lineage>
</organism>
<proteinExistence type="predicted"/>
<dbReference type="Proteomes" id="UP000194236">
    <property type="component" value="Unassembled WGS sequence"/>
</dbReference>
<gene>
    <name evidence="2" type="ORF">BLA29_012568</name>
</gene>
<dbReference type="EMBL" id="MUJZ01002842">
    <property type="protein sequence ID" value="OTF83626.1"/>
    <property type="molecule type" value="Genomic_DNA"/>
</dbReference>
<reference evidence="2 3" key="1">
    <citation type="submission" date="2017-03" db="EMBL/GenBank/DDBJ databases">
        <title>Genome Survey of Euroglyphus maynei.</title>
        <authorList>
            <person name="Arlian L.G."/>
            <person name="Morgan M.S."/>
            <person name="Rider S.D."/>
        </authorList>
    </citation>
    <scope>NUCLEOTIDE SEQUENCE [LARGE SCALE GENOMIC DNA]</scope>
    <source>
        <strain evidence="2">Arlian Lab</strain>
        <tissue evidence="2">Whole body</tissue>
    </source>
</reference>
<accession>A0A1Y3BVT7</accession>
<evidence type="ECO:0000256" key="1">
    <source>
        <dbReference type="SAM" id="MobiDB-lite"/>
    </source>
</evidence>
<protein>
    <submittedName>
        <fullName evidence="2">Uncharacterized protein</fullName>
    </submittedName>
</protein>
<feature type="compositionally biased region" description="Polar residues" evidence="1">
    <location>
        <begin position="15"/>
        <end position="25"/>
    </location>
</feature>
<sequence length="120" mass="13848">MYPDHDRTLEDLDSESTQQPQVEQQSNKKKIRCSYCKQFGHREMVFGRIRCPIKRNDSNLSSSLERPPGGADISKFNDSKMIESSNHNNDALNDDQTEELLAILEMNEQDLQINDDDDDD</sequence>
<feature type="region of interest" description="Disordered" evidence="1">
    <location>
        <begin position="1"/>
        <end position="29"/>
    </location>
</feature>
<keyword evidence="3" id="KW-1185">Reference proteome</keyword>
<name>A0A1Y3BVT7_EURMA</name>
<dbReference type="AlphaFoldDB" id="A0A1Y3BVT7"/>